<dbReference type="GO" id="GO:0032259">
    <property type="term" value="P:methylation"/>
    <property type="evidence" value="ECO:0007669"/>
    <property type="project" value="UniProtKB-KW"/>
</dbReference>
<evidence type="ECO:0000256" key="4">
    <source>
        <dbReference type="PROSITE-ProRule" id="PRU00354"/>
    </source>
</evidence>
<sequence>MFDPPGPPFPSQPQDGVIMGGGEGSAAREILKHTTIEKVVMCDIDQEVVDFCRRFLTVNSDAFCNKKLELVIKDAKAELEKREEKFDIIVGDLADPVEGGPCYQLYTKSFYQNILKPKLSPNGIFVTQAGPAGIFTHKEVFTSIYNTMKQVFKYVKAYTAHVPSFADTWGWVMASDHEFDVEVDEMDRRIEERVKGELMYLNAPSFVSAATLNKTISLALEKETEVYSEENARFIHGHGVAYRHI</sequence>
<evidence type="ECO:0000256" key="1">
    <source>
        <dbReference type="ARBA" id="ARBA00007867"/>
    </source>
</evidence>
<comment type="similarity">
    <text evidence="1">Belongs to the spermidine/spermine synthase family.</text>
</comment>
<evidence type="ECO:0000256" key="5">
    <source>
        <dbReference type="SAM" id="MobiDB-lite"/>
    </source>
</evidence>
<keyword evidence="8" id="KW-1185">Reference proteome</keyword>
<evidence type="ECO:0000313" key="7">
    <source>
        <dbReference type="EMBL" id="KAG7530460.1"/>
    </source>
</evidence>
<dbReference type="GO" id="GO:0010487">
    <property type="term" value="F:thermospermine synthase activity"/>
    <property type="evidence" value="ECO:0007669"/>
    <property type="project" value="TreeGrafter"/>
</dbReference>
<dbReference type="PROSITE" id="PS51006">
    <property type="entry name" value="PABS_2"/>
    <property type="match status" value="1"/>
</dbReference>
<keyword evidence="3 4" id="KW-0620">Polyamine biosynthesis</keyword>
<protein>
    <submittedName>
        <fullName evidence="7">S-adenosyl-L-methionine-dependent methyltransferase</fullName>
    </submittedName>
</protein>
<dbReference type="AlphaFoldDB" id="A0A8T1XJX5"/>
<dbReference type="InterPro" id="IPR030374">
    <property type="entry name" value="PABS"/>
</dbReference>
<feature type="region of interest" description="Disordered" evidence="5">
    <location>
        <begin position="1"/>
        <end position="20"/>
    </location>
</feature>
<dbReference type="NCBIfam" id="NF037959">
    <property type="entry name" value="MFS_SpdSyn"/>
    <property type="match status" value="1"/>
</dbReference>
<dbReference type="GO" id="GO:0006596">
    <property type="term" value="P:polyamine biosynthetic process"/>
    <property type="evidence" value="ECO:0007669"/>
    <property type="project" value="UniProtKB-UniRule"/>
</dbReference>
<dbReference type="EMBL" id="JAEFBK010000033">
    <property type="protein sequence ID" value="KAG7530460.1"/>
    <property type="molecule type" value="Genomic_DNA"/>
</dbReference>
<dbReference type="PANTHER" id="PTHR43317">
    <property type="entry name" value="THERMOSPERMINE SYNTHASE ACAULIS5"/>
    <property type="match status" value="1"/>
</dbReference>
<keyword evidence="7" id="KW-0489">Methyltransferase</keyword>
<accession>A0A8T1XJX5</accession>
<dbReference type="CDD" id="cd02440">
    <property type="entry name" value="AdoMet_MTases"/>
    <property type="match status" value="1"/>
</dbReference>
<proteinExistence type="inferred from homology"/>
<name>A0A8T1XJX5_9BRAS</name>
<evidence type="ECO:0000313" key="8">
    <source>
        <dbReference type="Proteomes" id="UP000694240"/>
    </source>
</evidence>
<evidence type="ECO:0000256" key="2">
    <source>
        <dbReference type="ARBA" id="ARBA00022679"/>
    </source>
</evidence>
<evidence type="ECO:0000259" key="6">
    <source>
        <dbReference type="PROSITE" id="PS51006"/>
    </source>
</evidence>
<reference evidence="7 8" key="1">
    <citation type="submission" date="2020-12" db="EMBL/GenBank/DDBJ databases">
        <title>Concerted genomic and epigenomic changes stabilize Arabidopsis allopolyploids.</title>
        <authorList>
            <person name="Chen Z."/>
        </authorList>
    </citation>
    <scope>NUCLEOTIDE SEQUENCE [LARGE SCALE GENOMIC DNA]</scope>
    <source>
        <strain evidence="7">Allo738</strain>
        <tissue evidence="7">Leaf</tissue>
    </source>
</reference>
<dbReference type="Proteomes" id="UP000694240">
    <property type="component" value="Unassembled WGS sequence"/>
</dbReference>
<dbReference type="GO" id="GO:0008168">
    <property type="term" value="F:methyltransferase activity"/>
    <property type="evidence" value="ECO:0007669"/>
    <property type="project" value="UniProtKB-KW"/>
</dbReference>
<comment type="caution">
    <text evidence="7">The sequence shown here is derived from an EMBL/GenBank/DDBJ whole genome shotgun (WGS) entry which is preliminary data.</text>
</comment>
<dbReference type="Pfam" id="PF01564">
    <property type="entry name" value="Spermine_synth"/>
    <property type="match status" value="1"/>
</dbReference>
<feature type="domain" description="PABS" evidence="6">
    <location>
        <begin position="1"/>
        <end position="176"/>
    </location>
</feature>
<dbReference type="PANTHER" id="PTHR43317:SF1">
    <property type="entry name" value="THERMOSPERMINE SYNTHASE ACAULIS5"/>
    <property type="match status" value="1"/>
</dbReference>
<evidence type="ECO:0000256" key="3">
    <source>
        <dbReference type="ARBA" id="ARBA00023115"/>
    </source>
</evidence>
<dbReference type="FunFam" id="3.40.50.150:FF:000088">
    <property type="entry name" value="Polyamine aminopropyltransferase"/>
    <property type="match status" value="1"/>
</dbReference>
<feature type="compositionally biased region" description="Pro residues" evidence="5">
    <location>
        <begin position="1"/>
        <end position="11"/>
    </location>
</feature>
<organism evidence="7 8">
    <name type="scientific">Arabidopsis thaliana x Arabidopsis arenosa</name>
    <dbReference type="NCBI Taxonomy" id="1240361"/>
    <lineage>
        <taxon>Eukaryota</taxon>
        <taxon>Viridiplantae</taxon>
        <taxon>Streptophyta</taxon>
        <taxon>Embryophyta</taxon>
        <taxon>Tracheophyta</taxon>
        <taxon>Spermatophyta</taxon>
        <taxon>Magnoliopsida</taxon>
        <taxon>eudicotyledons</taxon>
        <taxon>Gunneridae</taxon>
        <taxon>Pentapetalae</taxon>
        <taxon>rosids</taxon>
        <taxon>malvids</taxon>
        <taxon>Brassicales</taxon>
        <taxon>Brassicaceae</taxon>
        <taxon>Camelineae</taxon>
        <taxon>Arabidopsis</taxon>
    </lineage>
</organism>
<keyword evidence="2 4" id="KW-0808">Transferase</keyword>
<gene>
    <name evidence="7" type="ORF">ISN45_Un33g000020</name>
</gene>
<feature type="active site" description="Proton acceptor" evidence="4">
    <location>
        <position position="92"/>
    </location>
</feature>